<dbReference type="Proteomes" id="UP000291562">
    <property type="component" value="Chromosome"/>
</dbReference>
<evidence type="ECO:0000256" key="1">
    <source>
        <dbReference type="SAM" id="Phobius"/>
    </source>
</evidence>
<name>A0A411HI70_9GAMM</name>
<reference evidence="3 4" key="1">
    <citation type="submission" date="2019-01" db="EMBL/GenBank/DDBJ databases">
        <title>Pseudolysobacter antarctica gen. nov., sp. nov., isolated from Fildes Peninsula, Antarctica.</title>
        <authorList>
            <person name="Wei Z."/>
            <person name="Peng F."/>
        </authorList>
    </citation>
    <scope>NUCLEOTIDE SEQUENCE [LARGE SCALE GENOMIC DNA]</scope>
    <source>
        <strain evidence="3 4">AQ6-296</strain>
    </source>
</reference>
<keyword evidence="1" id="KW-0812">Transmembrane</keyword>
<keyword evidence="1" id="KW-1133">Transmembrane helix</keyword>
<evidence type="ECO:0000313" key="3">
    <source>
        <dbReference type="EMBL" id="QBB70193.1"/>
    </source>
</evidence>
<proteinExistence type="predicted"/>
<dbReference type="AlphaFoldDB" id="A0A411HI70"/>
<dbReference type="InterPro" id="IPR022548">
    <property type="entry name" value="DUF2846"/>
</dbReference>
<keyword evidence="4" id="KW-1185">Reference proteome</keyword>
<accession>A0A411HI70</accession>
<keyword evidence="1" id="KW-0472">Membrane</keyword>
<evidence type="ECO:0000313" key="4">
    <source>
        <dbReference type="Proteomes" id="UP000291562"/>
    </source>
</evidence>
<gene>
    <name evidence="3" type="ORF">ELE36_07350</name>
</gene>
<organism evidence="3 4">
    <name type="scientific">Pseudolysobacter antarcticus</name>
    <dbReference type="NCBI Taxonomy" id="2511995"/>
    <lineage>
        <taxon>Bacteria</taxon>
        <taxon>Pseudomonadati</taxon>
        <taxon>Pseudomonadota</taxon>
        <taxon>Gammaproteobacteria</taxon>
        <taxon>Lysobacterales</taxon>
        <taxon>Rhodanobacteraceae</taxon>
        <taxon>Pseudolysobacter</taxon>
    </lineage>
</organism>
<feature type="domain" description="DUF2846" evidence="2">
    <location>
        <begin position="88"/>
        <end position="168"/>
    </location>
</feature>
<sequence>MPNLPMSSIFRAVIIACIAGLLLGMLNAFVVKHGNGNPGMPLAQIALISAFIGGLSLFVSHQMRGNNGASGTTTAEEQQAKLFLPDSQNAVVYIFRDAFYATLIGFDIRLNGERVGQTRGKTFLRLTLAPGQHVLSSINPQNATQTDLTLHVIAGRIGYFEHSVRFAAKGAQHGFNVCDGATAQSRVRRCRLIKPASV</sequence>
<dbReference type="RefSeq" id="WP_129832452.1">
    <property type="nucleotide sequence ID" value="NZ_CP035704.1"/>
</dbReference>
<evidence type="ECO:0000259" key="2">
    <source>
        <dbReference type="Pfam" id="PF11008"/>
    </source>
</evidence>
<dbReference type="KEGG" id="xbc:ELE36_07350"/>
<protein>
    <submittedName>
        <fullName evidence="3">DUF2846 domain-containing protein</fullName>
    </submittedName>
</protein>
<dbReference type="Pfam" id="PF11008">
    <property type="entry name" value="DUF2846"/>
    <property type="match status" value="1"/>
</dbReference>
<dbReference type="EMBL" id="CP035704">
    <property type="protein sequence ID" value="QBB70193.1"/>
    <property type="molecule type" value="Genomic_DNA"/>
</dbReference>
<feature type="transmembrane region" description="Helical" evidence="1">
    <location>
        <begin position="38"/>
        <end position="59"/>
    </location>
</feature>